<feature type="coiled-coil region" evidence="1">
    <location>
        <begin position="115"/>
        <end position="171"/>
    </location>
</feature>
<reference evidence="4 5" key="1">
    <citation type="journal article" date="2010" name="Plant Cell">
        <title>The Chlorella variabilis NC64A genome reveals adaptation to photosymbiosis, coevolution with viruses, and cryptic sex.</title>
        <authorList>
            <person name="Blanc G."/>
            <person name="Duncan G."/>
            <person name="Agarkova I."/>
            <person name="Borodovsky M."/>
            <person name="Gurnon J."/>
            <person name="Kuo A."/>
            <person name="Lindquist E."/>
            <person name="Lucas S."/>
            <person name="Pangilinan J."/>
            <person name="Polle J."/>
            <person name="Salamov A."/>
            <person name="Terry A."/>
            <person name="Yamada T."/>
            <person name="Dunigan D.D."/>
            <person name="Grigoriev I.V."/>
            <person name="Claverie J.M."/>
            <person name="Van Etten J.L."/>
        </authorList>
    </citation>
    <scope>NUCLEOTIDE SEQUENCE [LARGE SCALE GENOMIC DNA]</scope>
    <source>
        <strain evidence="4 5">NC64A</strain>
    </source>
</reference>
<evidence type="ECO:0000256" key="1">
    <source>
        <dbReference type="SAM" id="Coils"/>
    </source>
</evidence>
<protein>
    <recommendedName>
        <fullName evidence="3">BZIP domain-containing protein</fullName>
    </recommendedName>
</protein>
<dbReference type="EMBL" id="GL433848">
    <property type="protein sequence ID" value="EFN54262.1"/>
    <property type="molecule type" value="Genomic_DNA"/>
</dbReference>
<gene>
    <name evidence="4" type="ORF">CHLNCDRAFT_135817</name>
</gene>
<dbReference type="GeneID" id="17353659"/>
<organism evidence="5">
    <name type="scientific">Chlorella variabilis</name>
    <name type="common">Green alga</name>
    <dbReference type="NCBI Taxonomy" id="554065"/>
    <lineage>
        <taxon>Eukaryota</taxon>
        <taxon>Viridiplantae</taxon>
        <taxon>Chlorophyta</taxon>
        <taxon>core chlorophytes</taxon>
        <taxon>Trebouxiophyceae</taxon>
        <taxon>Chlorellales</taxon>
        <taxon>Chlorellaceae</taxon>
        <taxon>Chlorella clade</taxon>
        <taxon>Chlorella</taxon>
    </lineage>
</organism>
<feature type="region of interest" description="Disordered" evidence="2">
    <location>
        <begin position="525"/>
        <end position="546"/>
    </location>
</feature>
<feature type="compositionally biased region" description="Low complexity" evidence="2">
    <location>
        <begin position="526"/>
        <end position="540"/>
    </location>
</feature>
<dbReference type="Proteomes" id="UP000008141">
    <property type="component" value="Unassembled WGS sequence"/>
</dbReference>
<evidence type="ECO:0000313" key="5">
    <source>
        <dbReference type="Proteomes" id="UP000008141"/>
    </source>
</evidence>
<dbReference type="PROSITE" id="PS00036">
    <property type="entry name" value="BZIP_BASIC"/>
    <property type="match status" value="1"/>
</dbReference>
<feature type="region of interest" description="Disordered" evidence="2">
    <location>
        <begin position="216"/>
        <end position="265"/>
    </location>
</feature>
<evidence type="ECO:0000259" key="3">
    <source>
        <dbReference type="PROSITE" id="PS00036"/>
    </source>
</evidence>
<dbReference type="InterPro" id="IPR004827">
    <property type="entry name" value="bZIP"/>
</dbReference>
<evidence type="ECO:0000256" key="2">
    <source>
        <dbReference type="SAM" id="MobiDB-lite"/>
    </source>
</evidence>
<sequence>MRDENEGLPFAFGPSAGFEGGGLLPSLLYAPGPGAVSEFPGQQVQWVGGVAGQQEVQPHAPWQQFHDATAQQLVVQVQPQGSWLHSSLSLDSGGGQQGGAQSAGRLDPATMAAKLASAREKNRAAQQRFRARQREKQKQAGEQCTVLQEQIDELEGDNEQLERQNRIYEKVLAVRDAMLQTFTSLHPPSLEQRDQAPPMRVAAQGLAKAIKELPSEGEMDAASPAQNASTVGPPQQPRQQQAAQQAVQQAGAVASSSSGSGASVDGLPSVQNVTWNLADPHRSGVAAQLDGSALREVQSIPSTRDEAVRASVVAMTEPEHLMDYYRQWQAELSVSYVAAKASGFDADGVADVEAVQERMTQVWWHVGEMKPAYLCYLAHAALPENSAQFPLWREIAAEVLPQLDETQRALLRRSWHAYSKRLAKIAVGVSRWVRRLQEYALQPTEGLVTNANSSLELLEITSHIAGAVQEEYVATMEFVAEQALATTPIQKAYINHASAPFLPDIVAIDYNILLMDSQQRQARAKGAPSLLAPAGASSGANVAPQT</sequence>
<evidence type="ECO:0000313" key="4">
    <source>
        <dbReference type="EMBL" id="EFN54262.1"/>
    </source>
</evidence>
<dbReference type="OrthoDB" id="10464554at2759"/>
<feature type="compositionally biased region" description="Polar residues" evidence="2">
    <location>
        <begin position="224"/>
        <end position="233"/>
    </location>
</feature>
<dbReference type="InParanoid" id="E1ZJ23"/>
<keyword evidence="1" id="KW-0175">Coiled coil</keyword>
<dbReference type="GO" id="GO:0003700">
    <property type="term" value="F:DNA-binding transcription factor activity"/>
    <property type="evidence" value="ECO:0007669"/>
    <property type="project" value="InterPro"/>
</dbReference>
<accession>E1ZJ23</accession>
<proteinExistence type="predicted"/>
<dbReference type="CDD" id="cd14686">
    <property type="entry name" value="bZIP"/>
    <property type="match status" value="1"/>
</dbReference>
<dbReference type="AlphaFoldDB" id="E1ZJ23"/>
<dbReference type="RefSeq" id="XP_005846364.1">
    <property type="nucleotide sequence ID" value="XM_005846302.1"/>
</dbReference>
<dbReference type="KEGG" id="cvr:CHLNCDRAFT_135817"/>
<keyword evidence="5" id="KW-1185">Reference proteome</keyword>
<name>E1ZJ23_CHLVA</name>
<feature type="domain" description="BZIP" evidence="3">
    <location>
        <begin position="119"/>
        <end position="132"/>
    </location>
</feature>
<feature type="compositionally biased region" description="Low complexity" evidence="2">
    <location>
        <begin position="239"/>
        <end position="264"/>
    </location>
</feature>